<dbReference type="SMART" id="SM00486">
    <property type="entry name" value="POLBc"/>
    <property type="match status" value="1"/>
</dbReference>
<comment type="catalytic activity">
    <reaction evidence="6 7">
        <text>DNA(n) + a 2'-deoxyribonucleoside 5'-triphosphate = DNA(n+1) + diphosphate</text>
        <dbReference type="Rhea" id="RHEA:22508"/>
        <dbReference type="Rhea" id="RHEA-COMP:17339"/>
        <dbReference type="Rhea" id="RHEA-COMP:17340"/>
        <dbReference type="ChEBI" id="CHEBI:33019"/>
        <dbReference type="ChEBI" id="CHEBI:61560"/>
        <dbReference type="ChEBI" id="CHEBI:173112"/>
        <dbReference type="EC" id="2.7.7.7"/>
    </reaction>
</comment>
<dbReference type="PROSITE" id="PS00116">
    <property type="entry name" value="DNA_POLYMERASE_B"/>
    <property type="match status" value="1"/>
</dbReference>
<accession>A0AAE0H4K2</accession>
<dbReference type="Gene3D" id="3.90.1600.10">
    <property type="entry name" value="Palm domain of DNA polymerase"/>
    <property type="match status" value="1"/>
</dbReference>
<evidence type="ECO:0000256" key="6">
    <source>
        <dbReference type="ARBA" id="ARBA00049244"/>
    </source>
</evidence>
<name>A0AAE0H4K2_9CHLO</name>
<keyword evidence="11" id="KW-1185">Reference proteome</keyword>
<dbReference type="GO" id="GO:0003887">
    <property type="term" value="F:DNA-directed DNA polymerase activity"/>
    <property type="evidence" value="ECO:0007669"/>
    <property type="project" value="UniProtKB-KW"/>
</dbReference>
<protein>
    <recommendedName>
        <fullName evidence="7">DNA polymerase</fullName>
        <ecNumber evidence="7">2.7.7.7</ecNumber>
    </recommendedName>
</protein>
<organism evidence="10 11">
    <name type="scientific">Cymbomonas tetramitiformis</name>
    <dbReference type="NCBI Taxonomy" id="36881"/>
    <lineage>
        <taxon>Eukaryota</taxon>
        <taxon>Viridiplantae</taxon>
        <taxon>Chlorophyta</taxon>
        <taxon>Pyramimonadophyceae</taxon>
        <taxon>Pyramimonadales</taxon>
        <taxon>Pyramimonadaceae</taxon>
        <taxon>Cymbomonas</taxon>
    </lineage>
</organism>
<gene>
    <name evidence="10" type="ORF">CYMTET_2695</name>
</gene>
<dbReference type="InterPro" id="IPR043502">
    <property type="entry name" value="DNA/RNA_pol_sf"/>
</dbReference>
<dbReference type="GO" id="GO:0003677">
    <property type="term" value="F:DNA binding"/>
    <property type="evidence" value="ECO:0007669"/>
    <property type="project" value="UniProtKB-KW"/>
</dbReference>
<evidence type="ECO:0000256" key="1">
    <source>
        <dbReference type="ARBA" id="ARBA00005755"/>
    </source>
</evidence>
<dbReference type="InterPro" id="IPR050240">
    <property type="entry name" value="DNA_pol_type-B"/>
</dbReference>
<keyword evidence="3 7" id="KW-0548">Nucleotidyltransferase</keyword>
<dbReference type="EMBL" id="LGRX02000010">
    <property type="protein sequence ID" value="KAK3289900.1"/>
    <property type="molecule type" value="Genomic_DNA"/>
</dbReference>
<comment type="similarity">
    <text evidence="1 7">Belongs to the DNA polymerase type-B family.</text>
</comment>
<dbReference type="PRINTS" id="PR00106">
    <property type="entry name" value="DNAPOLB"/>
</dbReference>
<feature type="region of interest" description="Disordered" evidence="8">
    <location>
        <begin position="421"/>
        <end position="446"/>
    </location>
</feature>
<dbReference type="Pfam" id="PF00136">
    <property type="entry name" value="DNA_pol_B"/>
    <property type="match status" value="1"/>
</dbReference>
<evidence type="ECO:0000256" key="5">
    <source>
        <dbReference type="ARBA" id="ARBA00023125"/>
    </source>
</evidence>
<keyword evidence="7" id="KW-0235">DNA replication</keyword>
<keyword evidence="4 7" id="KW-0239">DNA-directed DNA polymerase</keyword>
<dbReference type="InterPro" id="IPR023211">
    <property type="entry name" value="DNA_pol_palm_dom_sf"/>
</dbReference>
<dbReference type="SUPFAM" id="SSF53098">
    <property type="entry name" value="Ribonuclease H-like"/>
    <property type="match status" value="1"/>
</dbReference>
<sequence>MTTMNAGSAELLLMLRYEFRDEPGFVGLDLYGADETGRVAHRRVDFCRDGAEYAPGRLLFRVAERLLNADFSYHRMTEEIGAHLSAVGVKPANVVYPSNAVILSPGGACDAEAFCDVRFLTAAATKRANDALRAIMNGPPIYAVTRSETAFQQFLADHALHPYSWWRFDGDAGDGPPTQANLLLPRQMRTTLRIRLIRVSRQHDRVSAVHTMALSNDADDADDAAVRSIVDSDERALLRTLFDYWKSDEPHLIAGLGLSGTDFPFLMRRARVWGLADELYRACPWKSALLVDLDRVRVFGRAAFDDDFSFAGPLTGDRTQERDARAFVARRLPELASALDGGDGDDDDIASLVRLHSALTRSRLLERELFTHAICSRELRGESRALAAGTVALHCWRMWGLRANPPRIAVVQKPYHVDEEARRAADERKLRDESREKPGGYNPEPATGLHSGIVTVYDFASFYPSIIASYNIGHDTVLESADTDDEAIVRIPVIHAGDARGDRCQCCRDPRFWSAGASRTLGVIAGAHAETRVWARSQNQDERREDSRDIKILPASRRRSHLVDMMQYLIETRERIRGDDDIAADVCKLIANSVFGMLGRERGDHPNPMLHLPSYRAIALLGRAHLLRAACLAQESGDRVVYGDTDSIFVAESVPTLGGRDSSDDRASRTTRFVEVLNDRIREAMDYPALRDAQMSASESGAVADYPYRVHLRVERAFRSLYVFSKKVYAYLPVVTGAADGDMSGSRVQLVGFPNKRRGDEDERRALARFCVKERFFAAGALDSLSTLCRYYANRPSPTSPSSLDVNASWHAADAEMSGHFARSDFFKQKWSCVKDAARELICRYHRDTASKNARVSTTVHDYI</sequence>
<evidence type="ECO:0000256" key="7">
    <source>
        <dbReference type="RuleBase" id="RU000442"/>
    </source>
</evidence>
<feature type="compositionally biased region" description="Basic and acidic residues" evidence="8">
    <location>
        <begin position="421"/>
        <end position="438"/>
    </location>
</feature>
<evidence type="ECO:0000256" key="8">
    <source>
        <dbReference type="SAM" id="MobiDB-lite"/>
    </source>
</evidence>
<evidence type="ECO:0000256" key="3">
    <source>
        <dbReference type="ARBA" id="ARBA00022695"/>
    </source>
</evidence>
<dbReference type="SUPFAM" id="SSF56672">
    <property type="entry name" value="DNA/RNA polymerases"/>
    <property type="match status" value="1"/>
</dbReference>
<dbReference type="GO" id="GO:0006261">
    <property type="term" value="P:DNA-templated DNA replication"/>
    <property type="evidence" value="ECO:0007669"/>
    <property type="project" value="TreeGrafter"/>
</dbReference>
<proteinExistence type="inferred from homology"/>
<dbReference type="Gene3D" id="3.30.420.10">
    <property type="entry name" value="Ribonuclease H-like superfamily/Ribonuclease H"/>
    <property type="match status" value="1"/>
</dbReference>
<dbReference type="PANTHER" id="PTHR10322:SF23">
    <property type="entry name" value="DNA POLYMERASE DELTA CATALYTIC SUBUNIT"/>
    <property type="match status" value="1"/>
</dbReference>
<evidence type="ECO:0000259" key="9">
    <source>
        <dbReference type="Pfam" id="PF00136"/>
    </source>
</evidence>
<reference evidence="10 11" key="1">
    <citation type="journal article" date="2015" name="Genome Biol. Evol.">
        <title>Comparative Genomics of a Bacterivorous Green Alga Reveals Evolutionary Causalities and Consequences of Phago-Mixotrophic Mode of Nutrition.</title>
        <authorList>
            <person name="Burns J.A."/>
            <person name="Paasch A."/>
            <person name="Narechania A."/>
            <person name="Kim E."/>
        </authorList>
    </citation>
    <scope>NUCLEOTIDE SEQUENCE [LARGE SCALE GENOMIC DNA]</scope>
    <source>
        <strain evidence="10 11">PLY_AMNH</strain>
    </source>
</reference>
<evidence type="ECO:0000313" key="11">
    <source>
        <dbReference type="Proteomes" id="UP001190700"/>
    </source>
</evidence>
<dbReference type="AlphaFoldDB" id="A0AAE0H4K2"/>
<comment type="caution">
    <text evidence="10">The sequence shown here is derived from an EMBL/GenBank/DDBJ whole genome shotgun (WGS) entry which is preliminary data.</text>
</comment>
<dbReference type="PANTHER" id="PTHR10322">
    <property type="entry name" value="DNA POLYMERASE CATALYTIC SUBUNIT"/>
    <property type="match status" value="1"/>
</dbReference>
<feature type="domain" description="DNA-directed DNA polymerase family B multifunctional" evidence="9">
    <location>
        <begin position="436"/>
        <end position="652"/>
    </location>
</feature>
<evidence type="ECO:0000256" key="4">
    <source>
        <dbReference type="ARBA" id="ARBA00022932"/>
    </source>
</evidence>
<keyword evidence="5 7" id="KW-0238">DNA-binding</keyword>
<dbReference type="InterPro" id="IPR017964">
    <property type="entry name" value="DNA-dir_DNA_pol_B_CS"/>
</dbReference>
<keyword evidence="2 7" id="KW-0808">Transferase</keyword>
<evidence type="ECO:0000256" key="2">
    <source>
        <dbReference type="ARBA" id="ARBA00022679"/>
    </source>
</evidence>
<evidence type="ECO:0000313" key="10">
    <source>
        <dbReference type="EMBL" id="KAK3289900.1"/>
    </source>
</evidence>
<dbReference type="InterPro" id="IPR006172">
    <property type="entry name" value="DNA-dir_DNA_pol_B"/>
</dbReference>
<dbReference type="InterPro" id="IPR006134">
    <property type="entry name" value="DNA-dir_DNA_pol_B_multi_dom"/>
</dbReference>
<dbReference type="Proteomes" id="UP001190700">
    <property type="component" value="Unassembled WGS sequence"/>
</dbReference>
<dbReference type="EC" id="2.7.7.7" evidence="7"/>
<dbReference type="InterPro" id="IPR036397">
    <property type="entry name" value="RNaseH_sf"/>
</dbReference>
<dbReference type="GO" id="GO:0000166">
    <property type="term" value="F:nucleotide binding"/>
    <property type="evidence" value="ECO:0007669"/>
    <property type="project" value="InterPro"/>
</dbReference>
<dbReference type="InterPro" id="IPR012337">
    <property type="entry name" value="RNaseH-like_sf"/>
</dbReference>